<dbReference type="STRING" id="1801756.A3C67_00500"/>
<gene>
    <name evidence="2" type="ORF">A3C67_00500</name>
</gene>
<dbReference type="AlphaFoldDB" id="A0A1F6W2C7"/>
<reference evidence="2 3" key="1">
    <citation type="journal article" date="2016" name="Nat. Commun.">
        <title>Thousands of microbial genomes shed light on interconnected biogeochemical processes in an aquifer system.</title>
        <authorList>
            <person name="Anantharaman K."/>
            <person name="Brown C.T."/>
            <person name="Hug L.A."/>
            <person name="Sharon I."/>
            <person name="Castelle C.J."/>
            <person name="Probst A.J."/>
            <person name="Thomas B.C."/>
            <person name="Singh A."/>
            <person name="Wilkins M.J."/>
            <person name="Karaoz U."/>
            <person name="Brodie E.L."/>
            <person name="Williams K.H."/>
            <person name="Hubbard S.S."/>
            <person name="Banfield J.F."/>
        </authorList>
    </citation>
    <scope>NUCLEOTIDE SEQUENCE [LARGE SCALE GENOMIC DNA]</scope>
</reference>
<feature type="transmembrane region" description="Helical" evidence="1">
    <location>
        <begin position="12"/>
        <end position="33"/>
    </location>
</feature>
<evidence type="ECO:0000313" key="3">
    <source>
        <dbReference type="Proteomes" id="UP000179275"/>
    </source>
</evidence>
<evidence type="ECO:0000256" key="1">
    <source>
        <dbReference type="SAM" id="Phobius"/>
    </source>
</evidence>
<dbReference type="PANTHER" id="PTHR30093">
    <property type="entry name" value="GENERAL SECRETION PATHWAY PROTEIN G"/>
    <property type="match status" value="1"/>
</dbReference>
<dbReference type="SUPFAM" id="SSF54523">
    <property type="entry name" value="Pili subunits"/>
    <property type="match status" value="1"/>
</dbReference>
<dbReference type="Pfam" id="PF07963">
    <property type="entry name" value="N_methyl"/>
    <property type="match status" value="1"/>
</dbReference>
<comment type="caution">
    <text evidence="2">The sequence shown here is derived from an EMBL/GenBank/DDBJ whole genome shotgun (WGS) entry which is preliminary data.</text>
</comment>
<protein>
    <recommendedName>
        <fullName evidence="4">Type II secretion system protein GspG C-terminal domain-containing protein</fullName>
    </recommendedName>
</protein>
<dbReference type="NCBIfam" id="TIGR02532">
    <property type="entry name" value="IV_pilin_GFxxxE"/>
    <property type="match status" value="1"/>
</dbReference>
<accession>A0A1F6W2C7</accession>
<keyword evidence="1" id="KW-1133">Transmembrane helix</keyword>
<proteinExistence type="predicted"/>
<dbReference type="InterPro" id="IPR045584">
    <property type="entry name" value="Pilin-like"/>
</dbReference>
<name>A0A1F6W2C7_9BACT</name>
<dbReference type="Gene3D" id="3.30.700.10">
    <property type="entry name" value="Glycoprotein, Type 4 Pilin"/>
    <property type="match status" value="1"/>
</dbReference>
<keyword evidence="1" id="KW-0472">Membrane</keyword>
<evidence type="ECO:0008006" key="4">
    <source>
        <dbReference type="Google" id="ProtNLM"/>
    </source>
</evidence>
<organism evidence="2 3">
    <name type="scientific">Candidatus Nomurabacteria bacterium RIFCSPHIGHO2_02_FULL_42_19</name>
    <dbReference type="NCBI Taxonomy" id="1801756"/>
    <lineage>
        <taxon>Bacteria</taxon>
        <taxon>Candidatus Nomuraibacteriota</taxon>
    </lineage>
</organism>
<dbReference type="Proteomes" id="UP000179275">
    <property type="component" value="Unassembled WGS sequence"/>
</dbReference>
<evidence type="ECO:0000313" key="2">
    <source>
        <dbReference type="EMBL" id="OGI76051.1"/>
    </source>
</evidence>
<dbReference type="PROSITE" id="PS00409">
    <property type="entry name" value="PROKAR_NTER_METHYL"/>
    <property type="match status" value="1"/>
</dbReference>
<dbReference type="EMBL" id="MFUG01000012">
    <property type="protein sequence ID" value="OGI76051.1"/>
    <property type="molecule type" value="Genomic_DNA"/>
</dbReference>
<sequence>MKRTLKNKGFTLIEILVVVGIIAILAAIVIIAINPARQFAQARNSQRTANVNALLNAIGQNTADNKGIFTCDENDDGDTTDPGDDLPTAVTGLSELAFNMRLCIVPTYMSEIPVDPSTGSNTCNANGDDDCDDAGEDYDTDYTVEVDSTTSRVTVCAPGGAETAVPGSAAICVTR</sequence>
<keyword evidence="1" id="KW-0812">Transmembrane</keyword>
<dbReference type="InterPro" id="IPR012902">
    <property type="entry name" value="N_methyl_site"/>
</dbReference>